<evidence type="ECO:0000313" key="2">
    <source>
        <dbReference type="Proteomes" id="UP000760494"/>
    </source>
</evidence>
<organism evidence="1 2">
    <name type="scientific">Fusarium fujikuroi</name>
    <name type="common">Bakanae and foot rot disease fungus</name>
    <name type="synonym">Gibberella fujikuroi</name>
    <dbReference type="NCBI Taxonomy" id="5127"/>
    <lineage>
        <taxon>Eukaryota</taxon>
        <taxon>Fungi</taxon>
        <taxon>Dikarya</taxon>
        <taxon>Ascomycota</taxon>
        <taxon>Pezizomycotina</taxon>
        <taxon>Sordariomycetes</taxon>
        <taxon>Hypocreomycetidae</taxon>
        <taxon>Hypocreales</taxon>
        <taxon>Nectriaceae</taxon>
        <taxon>Fusarium</taxon>
        <taxon>Fusarium fujikuroi species complex</taxon>
    </lineage>
</organism>
<evidence type="ECO:0000313" key="1">
    <source>
        <dbReference type="EMBL" id="VTT59749.1"/>
    </source>
</evidence>
<reference evidence="1" key="1">
    <citation type="submission" date="2019-05" db="EMBL/GenBank/DDBJ databases">
        <authorList>
            <person name="Piombo E."/>
        </authorList>
    </citation>
    <scope>NUCLEOTIDE SEQUENCE</scope>
    <source>
        <strain evidence="1">C2S</strain>
    </source>
</reference>
<gene>
    <name evidence="1" type="ORF">C2S_3995</name>
</gene>
<protein>
    <submittedName>
        <fullName evidence="1">Uncharacterized protein</fullName>
    </submittedName>
</protein>
<name>A0A0J0E6B1_FUSFU</name>
<dbReference type="EMBL" id="CABFJX010000035">
    <property type="protein sequence ID" value="VTT59749.1"/>
    <property type="molecule type" value="Genomic_DNA"/>
</dbReference>
<dbReference type="AlphaFoldDB" id="A0A0J0E6B1"/>
<dbReference type="Proteomes" id="UP000760494">
    <property type="component" value="Unassembled WGS sequence"/>
</dbReference>
<proteinExistence type="predicted"/>
<accession>A0A0J0E6B1</accession>
<comment type="caution">
    <text evidence="1">The sequence shown here is derived from an EMBL/GenBank/DDBJ whole genome shotgun (WGS) entry which is preliminary data.</text>
</comment>
<sequence>MVLTRDYIEPHPASTAMNISKLETRAKRHRRRYPCSVTRSIITPNLRIATNRTERGFRDFRNMQLKKPMTGVVQMTGFDRNVDFDLADVTQADASLILRKTREEEKDFEAQQNRHLHAI</sequence>